<dbReference type="PANTHER" id="PTHR20858">
    <property type="entry name" value="PHOSPHOMETHYLPYRIMIDINE KINASE"/>
    <property type="match status" value="1"/>
</dbReference>
<name>A0A8X7MN21_9BASI</name>
<keyword evidence="3" id="KW-1185">Reference proteome</keyword>
<dbReference type="GO" id="GO:0008902">
    <property type="term" value="F:hydroxymethylpyrimidine kinase activity"/>
    <property type="evidence" value="ECO:0007669"/>
    <property type="project" value="TreeGrafter"/>
</dbReference>
<comment type="caution">
    <text evidence="2">The sequence shown here is derived from an EMBL/GenBank/DDBJ whole genome shotgun (WGS) entry which is preliminary data.</text>
</comment>
<reference evidence="2" key="1">
    <citation type="submission" date="2016-04" db="EMBL/GenBank/DDBJ databases">
        <authorList>
            <person name="Nguyen H.D."/>
            <person name="Samba Siva P."/>
            <person name="Cullis J."/>
            <person name="Levesque C.A."/>
            <person name="Hambleton S."/>
        </authorList>
    </citation>
    <scope>NUCLEOTIDE SEQUENCE</scope>
    <source>
        <strain evidence="2">DAOMC 236426</strain>
    </source>
</reference>
<dbReference type="Proteomes" id="UP000077684">
    <property type="component" value="Unassembled WGS sequence"/>
</dbReference>
<dbReference type="InterPro" id="IPR013749">
    <property type="entry name" value="PM/HMP-P_kinase-1"/>
</dbReference>
<gene>
    <name evidence="2" type="ORF">A4X06_0g6861</name>
</gene>
<dbReference type="SUPFAM" id="SSF53613">
    <property type="entry name" value="Ribokinase-like"/>
    <property type="match status" value="1"/>
</dbReference>
<dbReference type="InterPro" id="IPR029056">
    <property type="entry name" value="Ribokinase-like"/>
</dbReference>
<dbReference type="Pfam" id="PF08543">
    <property type="entry name" value="Phos_pyr_kin"/>
    <property type="match status" value="1"/>
</dbReference>
<feature type="domain" description="Pyridoxamine kinase/Phosphomethylpyrimidine kinase" evidence="1">
    <location>
        <begin position="17"/>
        <end position="50"/>
    </location>
</feature>
<organism evidence="2 3">
    <name type="scientific">Tilletia controversa</name>
    <name type="common">dwarf bunt fungus</name>
    <dbReference type="NCBI Taxonomy" id="13291"/>
    <lineage>
        <taxon>Eukaryota</taxon>
        <taxon>Fungi</taxon>
        <taxon>Dikarya</taxon>
        <taxon>Basidiomycota</taxon>
        <taxon>Ustilaginomycotina</taxon>
        <taxon>Exobasidiomycetes</taxon>
        <taxon>Tilletiales</taxon>
        <taxon>Tilletiaceae</taxon>
        <taxon>Tilletia</taxon>
    </lineage>
</organism>
<sequence length="72" mass="7360">MQTQGRLARVCTIAGSDSGGGAGIQADLKTIHSLGSYGLSVVTSLTARADLSSASKLAPCFQLASSRQFQTD</sequence>
<evidence type="ECO:0000259" key="1">
    <source>
        <dbReference type="Pfam" id="PF08543"/>
    </source>
</evidence>
<dbReference type="EMBL" id="LWDE02001072">
    <property type="protein sequence ID" value="KAE8242535.1"/>
    <property type="molecule type" value="Genomic_DNA"/>
</dbReference>
<dbReference type="AlphaFoldDB" id="A0A8X7MN21"/>
<dbReference type="GO" id="GO:0009228">
    <property type="term" value="P:thiamine biosynthetic process"/>
    <property type="evidence" value="ECO:0007669"/>
    <property type="project" value="TreeGrafter"/>
</dbReference>
<feature type="non-terminal residue" evidence="2">
    <location>
        <position position="1"/>
    </location>
</feature>
<dbReference type="PANTHER" id="PTHR20858:SF17">
    <property type="entry name" value="HYDROXYMETHYLPYRIMIDINE_PHOSPHOMETHYLPYRIMIDINE KINASE THI20-RELATED"/>
    <property type="match status" value="1"/>
</dbReference>
<evidence type="ECO:0000313" key="2">
    <source>
        <dbReference type="EMBL" id="KAE8242535.1"/>
    </source>
</evidence>
<dbReference type="GO" id="GO:0005829">
    <property type="term" value="C:cytosol"/>
    <property type="evidence" value="ECO:0007669"/>
    <property type="project" value="TreeGrafter"/>
</dbReference>
<evidence type="ECO:0000313" key="3">
    <source>
        <dbReference type="Proteomes" id="UP000077684"/>
    </source>
</evidence>
<proteinExistence type="predicted"/>
<accession>A0A8X7MN21</accession>
<dbReference type="Gene3D" id="3.40.1190.20">
    <property type="match status" value="1"/>
</dbReference>
<reference evidence="2" key="2">
    <citation type="journal article" date="2019" name="IMA Fungus">
        <title>Genome sequencing and comparison of five Tilletia species to identify candidate genes for the detection of regulated species infecting wheat.</title>
        <authorList>
            <person name="Nguyen H.D.T."/>
            <person name="Sultana T."/>
            <person name="Kesanakurti P."/>
            <person name="Hambleton S."/>
        </authorList>
    </citation>
    <scope>NUCLEOTIDE SEQUENCE</scope>
    <source>
        <strain evidence="2">DAOMC 236426</strain>
    </source>
</reference>
<protein>
    <recommendedName>
        <fullName evidence="1">Pyridoxamine kinase/Phosphomethylpyrimidine kinase domain-containing protein</fullName>
    </recommendedName>
</protein>
<dbReference type="GO" id="GO:0008972">
    <property type="term" value="F:phosphomethylpyrimidine kinase activity"/>
    <property type="evidence" value="ECO:0007669"/>
    <property type="project" value="TreeGrafter"/>
</dbReference>